<accession>A0A919Q618</accession>
<protein>
    <submittedName>
        <fullName evidence="2">Uncharacterized protein</fullName>
    </submittedName>
</protein>
<keyword evidence="1" id="KW-1133">Transmembrane helix</keyword>
<dbReference type="AlphaFoldDB" id="A0A919Q618"/>
<reference evidence="2" key="1">
    <citation type="submission" date="2021-01" db="EMBL/GenBank/DDBJ databases">
        <title>Whole genome shotgun sequence of Demequina activiva NBRC 110675.</title>
        <authorList>
            <person name="Komaki H."/>
            <person name="Tamura T."/>
        </authorList>
    </citation>
    <scope>NUCLEOTIDE SEQUENCE</scope>
    <source>
        <strain evidence="2">NBRC 110675</strain>
    </source>
</reference>
<dbReference type="EMBL" id="BONR01000003">
    <property type="protein sequence ID" value="GIG54903.1"/>
    <property type="molecule type" value="Genomic_DNA"/>
</dbReference>
<evidence type="ECO:0000256" key="1">
    <source>
        <dbReference type="SAM" id="Phobius"/>
    </source>
</evidence>
<organism evidence="2 3">
    <name type="scientific">Demequina activiva</name>
    <dbReference type="NCBI Taxonomy" id="1582364"/>
    <lineage>
        <taxon>Bacteria</taxon>
        <taxon>Bacillati</taxon>
        <taxon>Actinomycetota</taxon>
        <taxon>Actinomycetes</taxon>
        <taxon>Micrococcales</taxon>
        <taxon>Demequinaceae</taxon>
        <taxon>Demequina</taxon>
    </lineage>
</organism>
<name>A0A919Q618_9MICO</name>
<dbReference type="Proteomes" id="UP000652354">
    <property type="component" value="Unassembled WGS sequence"/>
</dbReference>
<comment type="caution">
    <text evidence="2">The sequence shown here is derived from an EMBL/GenBank/DDBJ whole genome shotgun (WGS) entry which is preliminary data.</text>
</comment>
<sequence>MSAPEGHHRVSHDDYAGRALPFGDAQAARVRLESPRRVLPEVEEAQSAGRRWFRHPAFIVSIVTTVLAIVAMVVLLVLDPFGDDDAAAAVDGLTITTGDGSVSLAWSGAADGAALYAYDPGDEAPADLSQLVQGQTAWIPLSAGLYTPRTCFAVMPVSEPPAPVPTAASGAEDAGGSMICVSDG</sequence>
<evidence type="ECO:0000313" key="3">
    <source>
        <dbReference type="Proteomes" id="UP000652354"/>
    </source>
</evidence>
<keyword evidence="3" id="KW-1185">Reference proteome</keyword>
<gene>
    <name evidence="2" type="ORF">Dac01nite_16550</name>
</gene>
<proteinExistence type="predicted"/>
<dbReference type="RefSeq" id="WP_203655805.1">
    <property type="nucleotide sequence ID" value="NZ_BONR01000003.1"/>
</dbReference>
<keyword evidence="1" id="KW-0812">Transmembrane</keyword>
<feature type="transmembrane region" description="Helical" evidence="1">
    <location>
        <begin position="57"/>
        <end position="78"/>
    </location>
</feature>
<evidence type="ECO:0000313" key="2">
    <source>
        <dbReference type="EMBL" id="GIG54903.1"/>
    </source>
</evidence>
<keyword evidence="1" id="KW-0472">Membrane</keyword>